<keyword evidence="3" id="KW-0805">Transcription regulation</keyword>
<sequence length="208" mass="23240">MKKMQIPEDSVKRLCRYLRNLRYLIKEGVETISSEELAQDIYVSAAQVRKDLSYFGDFGTRGVGYSVRNLTAEIEEILGLNRKWSLALVGAGRLGSALLNYRGFEQLGFQFSVVFDNNPDKIGKKVGGVKVEDYSELETIIEKERIKIAVITVPGAAAQEVTDRLVKAGIKAIMNFSPRYLNVPADVSVKAVDIAMEVGNLTYYLVHR</sequence>
<dbReference type="SUPFAM" id="SSF51735">
    <property type="entry name" value="NAD(P)-binding Rossmann-fold domains"/>
    <property type="match status" value="1"/>
</dbReference>
<feature type="domain" description="CoA-binding" evidence="7">
    <location>
        <begin position="79"/>
        <end position="180"/>
    </location>
</feature>
<evidence type="ECO:0000256" key="3">
    <source>
        <dbReference type="ARBA" id="ARBA00023015"/>
    </source>
</evidence>
<evidence type="ECO:0000259" key="7">
    <source>
        <dbReference type="SMART" id="SM00881"/>
    </source>
</evidence>
<dbReference type="InterPro" id="IPR036291">
    <property type="entry name" value="NAD(P)-bd_dom_sf"/>
</dbReference>
<organism evidence="8">
    <name type="scientific">marine sediment metagenome</name>
    <dbReference type="NCBI Taxonomy" id="412755"/>
    <lineage>
        <taxon>unclassified sequences</taxon>
        <taxon>metagenomes</taxon>
        <taxon>ecological metagenomes</taxon>
    </lineage>
</organism>
<evidence type="ECO:0000256" key="1">
    <source>
        <dbReference type="ARBA" id="ARBA00022490"/>
    </source>
</evidence>
<keyword evidence="1" id="KW-0963">Cytoplasm</keyword>
<evidence type="ECO:0000256" key="4">
    <source>
        <dbReference type="ARBA" id="ARBA00023027"/>
    </source>
</evidence>
<evidence type="ECO:0000256" key="2">
    <source>
        <dbReference type="ARBA" id="ARBA00022491"/>
    </source>
</evidence>
<protein>
    <recommendedName>
        <fullName evidence="7">CoA-binding domain-containing protein</fullName>
    </recommendedName>
</protein>
<dbReference type="NCBIfam" id="NF003995">
    <property type="entry name" value="PRK05472.2-4"/>
    <property type="match status" value="1"/>
</dbReference>
<dbReference type="InterPro" id="IPR022876">
    <property type="entry name" value="Tscrpt_rep_Rex"/>
</dbReference>
<keyword evidence="5" id="KW-0238">DNA-binding</keyword>
<dbReference type="Pfam" id="PF02629">
    <property type="entry name" value="CoA_binding"/>
    <property type="match status" value="1"/>
</dbReference>
<dbReference type="EMBL" id="BARS01047294">
    <property type="protein sequence ID" value="GAG38476.1"/>
    <property type="molecule type" value="Genomic_DNA"/>
</dbReference>
<dbReference type="InterPro" id="IPR009718">
    <property type="entry name" value="Rex_DNA-bd_C_dom"/>
</dbReference>
<dbReference type="GO" id="GO:0003677">
    <property type="term" value="F:DNA binding"/>
    <property type="evidence" value="ECO:0007669"/>
    <property type="project" value="UniProtKB-KW"/>
</dbReference>
<comment type="caution">
    <text evidence="8">The sequence shown here is derived from an EMBL/GenBank/DDBJ whole genome shotgun (WGS) entry which is preliminary data.</text>
</comment>
<accession>X0YP48</accession>
<dbReference type="PANTHER" id="PTHR35786:SF1">
    <property type="entry name" value="REDOX-SENSING TRANSCRIPTIONAL REPRESSOR REX 1"/>
    <property type="match status" value="1"/>
</dbReference>
<dbReference type="NCBIfam" id="NF003994">
    <property type="entry name" value="PRK05472.2-3"/>
    <property type="match status" value="1"/>
</dbReference>
<dbReference type="GO" id="GO:0045892">
    <property type="term" value="P:negative regulation of DNA-templated transcription"/>
    <property type="evidence" value="ECO:0007669"/>
    <property type="project" value="InterPro"/>
</dbReference>
<dbReference type="Pfam" id="PF06971">
    <property type="entry name" value="Put_DNA-bind_N"/>
    <property type="match status" value="1"/>
</dbReference>
<keyword evidence="6" id="KW-0804">Transcription</keyword>
<dbReference type="InterPro" id="IPR036388">
    <property type="entry name" value="WH-like_DNA-bd_sf"/>
</dbReference>
<reference evidence="8" key="1">
    <citation type="journal article" date="2014" name="Front. Microbiol.">
        <title>High frequency of phylogenetically diverse reductive dehalogenase-homologous genes in deep subseafloor sedimentary metagenomes.</title>
        <authorList>
            <person name="Kawai M."/>
            <person name="Futagami T."/>
            <person name="Toyoda A."/>
            <person name="Takaki Y."/>
            <person name="Nishi S."/>
            <person name="Hori S."/>
            <person name="Arai W."/>
            <person name="Tsubouchi T."/>
            <person name="Morono Y."/>
            <person name="Uchiyama I."/>
            <person name="Ito T."/>
            <person name="Fujiyama A."/>
            <person name="Inagaki F."/>
            <person name="Takami H."/>
        </authorList>
    </citation>
    <scope>NUCLEOTIDE SEQUENCE</scope>
    <source>
        <strain evidence="8">Expedition CK06-06</strain>
    </source>
</reference>
<dbReference type="NCBIfam" id="NF003996">
    <property type="entry name" value="PRK05472.2-5"/>
    <property type="match status" value="1"/>
</dbReference>
<gene>
    <name evidence="8" type="ORF">S01H1_71059</name>
</gene>
<dbReference type="InterPro" id="IPR058236">
    <property type="entry name" value="Rex_actinobacterial-type"/>
</dbReference>
<dbReference type="InterPro" id="IPR036390">
    <property type="entry name" value="WH_DNA-bd_sf"/>
</dbReference>
<name>X0YP48_9ZZZZ</name>
<dbReference type="InterPro" id="IPR003781">
    <property type="entry name" value="CoA-bd"/>
</dbReference>
<dbReference type="SUPFAM" id="SSF46785">
    <property type="entry name" value="Winged helix' DNA-binding domain"/>
    <property type="match status" value="1"/>
</dbReference>
<dbReference type="NCBIfam" id="NF003992">
    <property type="entry name" value="PRK05472.2-1"/>
    <property type="match status" value="1"/>
</dbReference>
<evidence type="ECO:0000313" key="8">
    <source>
        <dbReference type="EMBL" id="GAG38476.1"/>
    </source>
</evidence>
<keyword evidence="2" id="KW-0678">Repressor</keyword>
<dbReference type="PANTHER" id="PTHR35786">
    <property type="entry name" value="REDOX-SENSING TRANSCRIPTIONAL REPRESSOR REX"/>
    <property type="match status" value="1"/>
</dbReference>
<evidence type="ECO:0000256" key="6">
    <source>
        <dbReference type="ARBA" id="ARBA00023163"/>
    </source>
</evidence>
<dbReference type="AlphaFoldDB" id="X0YP48"/>
<dbReference type="HAMAP" id="MF_01131">
    <property type="entry name" value="Rex"/>
    <property type="match status" value="1"/>
</dbReference>
<dbReference type="NCBIfam" id="NF003989">
    <property type="entry name" value="PRK05472.1-3"/>
    <property type="match status" value="1"/>
</dbReference>
<dbReference type="SMART" id="SM00881">
    <property type="entry name" value="CoA_binding"/>
    <property type="match status" value="1"/>
</dbReference>
<dbReference type="Gene3D" id="3.40.50.720">
    <property type="entry name" value="NAD(P)-binding Rossmann-like Domain"/>
    <property type="match status" value="1"/>
</dbReference>
<dbReference type="GO" id="GO:0051775">
    <property type="term" value="P:response to redox state"/>
    <property type="evidence" value="ECO:0007669"/>
    <property type="project" value="InterPro"/>
</dbReference>
<dbReference type="NCBIfam" id="NF003993">
    <property type="entry name" value="PRK05472.2-2"/>
    <property type="match status" value="1"/>
</dbReference>
<proteinExistence type="inferred from homology"/>
<dbReference type="Gene3D" id="1.10.10.10">
    <property type="entry name" value="Winged helix-like DNA-binding domain superfamily/Winged helix DNA-binding domain"/>
    <property type="match status" value="1"/>
</dbReference>
<keyword evidence="4" id="KW-0520">NAD</keyword>
<evidence type="ECO:0000256" key="5">
    <source>
        <dbReference type="ARBA" id="ARBA00023125"/>
    </source>
</evidence>